<feature type="region of interest" description="Disordered" evidence="1">
    <location>
        <begin position="231"/>
        <end position="250"/>
    </location>
</feature>
<feature type="transmembrane region" description="Helical" evidence="2">
    <location>
        <begin position="95"/>
        <end position="117"/>
    </location>
</feature>
<evidence type="ECO:0000313" key="4">
    <source>
        <dbReference type="Proteomes" id="UP000276215"/>
    </source>
</evidence>
<dbReference type="OrthoDB" id="2386090at2759"/>
<evidence type="ECO:0000256" key="1">
    <source>
        <dbReference type="SAM" id="MobiDB-lite"/>
    </source>
</evidence>
<organism evidence="3 4">
    <name type="scientific">Choiromyces venosus 120613-1</name>
    <dbReference type="NCBI Taxonomy" id="1336337"/>
    <lineage>
        <taxon>Eukaryota</taxon>
        <taxon>Fungi</taxon>
        <taxon>Dikarya</taxon>
        <taxon>Ascomycota</taxon>
        <taxon>Pezizomycotina</taxon>
        <taxon>Pezizomycetes</taxon>
        <taxon>Pezizales</taxon>
        <taxon>Tuberaceae</taxon>
        <taxon>Choiromyces</taxon>
    </lineage>
</organism>
<gene>
    <name evidence="3" type="ORF">L873DRAFT_1136253</name>
</gene>
<reference evidence="3 4" key="1">
    <citation type="journal article" date="2018" name="Nat. Ecol. Evol.">
        <title>Pezizomycetes genomes reveal the molecular basis of ectomycorrhizal truffle lifestyle.</title>
        <authorList>
            <person name="Murat C."/>
            <person name="Payen T."/>
            <person name="Noel B."/>
            <person name="Kuo A."/>
            <person name="Morin E."/>
            <person name="Chen J."/>
            <person name="Kohler A."/>
            <person name="Krizsan K."/>
            <person name="Balestrini R."/>
            <person name="Da Silva C."/>
            <person name="Montanini B."/>
            <person name="Hainaut M."/>
            <person name="Levati E."/>
            <person name="Barry K.W."/>
            <person name="Belfiori B."/>
            <person name="Cichocki N."/>
            <person name="Clum A."/>
            <person name="Dockter R.B."/>
            <person name="Fauchery L."/>
            <person name="Guy J."/>
            <person name="Iotti M."/>
            <person name="Le Tacon F."/>
            <person name="Lindquist E.A."/>
            <person name="Lipzen A."/>
            <person name="Malagnac F."/>
            <person name="Mello A."/>
            <person name="Molinier V."/>
            <person name="Miyauchi S."/>
            <person name="Poulain J."/>
            <person name="Riccioni C."/>
            <person name="Rubini A."/>
            <person name="Sitrit Y."/>
            <person name="Splivallo R."/>
            <person name="Traeger S."/>
            <person name="Wang M."/>
            <person name="Zifcakova L."/>
            <person name="Wipf D."/>
            <person name="Zambonelli A."/>
            <person name="Paolocci F."/>
            <person name="Nowrousian M."/>
            <person name="Ottonello S."/>
            <person name="Baldrian P."/>
            <person name="Spatafora J.W."/>
            <person name="Henrissat B."/>
            <person name="Nagy L.G."/>
            <person name="Aury J.M."/>
            <person name="Wincker P."/>
            <person name="Grigoriev I.V."/>
            <person name="Bonfante P."/>
            <person name="Martin F.M."/>
        </authorList>
    </citation>
    <scope>NUCLEOTIDE SEQUENCE [LARGE SCALE GENOMIC DNA]</scope>
    <source>
        <strain evidence="3 4">120613-1</strain>
    </source>
</reference>
<dbReference type="Proteomes" id="UP000276215">
    <property type="component" value="Unassembled WGS sequence"/>
</dbReference>
<proteinExistence type="predicted"/>
<keyword evidence="2" id="KW-1133">Transmembrane helix</keyword>
<keyword evidence="2" id="KW-0812">Transmembrane</keyword>
<accession>A0A3N4JGL9</accession>
<sequence length="250" mass="27573">MFIRALLKQPHLRTLVNARSSLKQRTPNPLLPWRRSLAGQFKPDSGVVRAHAEKVLVYYTGKRTLFLASLKLSTLFLSCFCLVVAAPAVGSQTSWGALGFVGVALAGTIPMIFIQYISPPYVTHAYLHLPPWACHSTDMIRRYVERLPVDARLDLVTIRLLGRPKITTVKVGELSATRKRLGCVNWEWKNPAANKPQYFFVEEAGSPSNVPAPGIMERIARAIRLQTLKKAEGNGNGSPVVGKVPNGNAH</sequence>
<evidence type="ECO:0000313" key="3">
    <source>
        <dbReference type="EMBL" id="RPA97416.1"/>
    </source>
</evidence>
<keyword evidence="4" id="KW-1185">Reference proteome</keyword>
<dbReference type="AlphaFoldDB" id="A0A3N4JGL9"/>
<name>A0A3N4JGL9_9PEZI</name>
<dbReference type="EMBL" id="ML120405">
    <property type="protein sequence ID" value="RPA97416.1"/>
    <property type="molecule type" value="Genomic_DNA"/>
</dbReference>
<feature type="transmembrane region" description="Helical" evidence="2">
    <location>
        <begin position="64"/>
        <end position="89"/>
    </location>
</feature>
<keyword evidence="2" id="KW-0472">Membrane</keyword>
<protein>
    <submittedName>
        <fullName evidence="3">Uncharacterized protein</fullName>
    </submittedName>
</protein>
<evidence type="ECO:0000256" key="2">
    <source>
        <dbReference type="SAM" id="Phobius"/>
    </source>
</evidence>